<dbReference type="Gramene" id="KGN63728">
    <property type="protein sequence ID" value="KGN63728"/>
    <property type="gene ID" value="Csa_1G013760"/>
</dbReference>
<evidence type="ECO:0000313" key="4">
    <source>
        <dbReference type="Proteomes" id="UP000029981"/>
    </source>
</evidence>
<dbReference type="PANTHER" id="PTHR33476:SF7">
    <property type="entry name" value="EMB|CAB62613.1"/>
    <property type="match status" value="1"/>
</dbReference>
<evidence type="ECO:0000313" key="3">
    <source>
        <dbReference type="EMBL" id="KGN63728.1"/>
    </source>
</evidence>
<dbReference type="Proteomes" id="UP000029981">
    <property type="component" value="Chromosome 1"/>
</dbReference>
<dbReference type="OMA" id="HDANYPV"/>
<feature type="coiled-coil region" evidence="1">
    <location>
        <begin position="315"/>
        <end position="349"/>
    </location>
</feature>
<accession>A0A0A0LPJ2</accession>
<feature type="region of interest" description="Disordered" evidence="2">
    <location>
        <begin position="628"/>
        <end position="647"/>
    </location>
</feature>
<sequence length="683" mass="77069">MDLWVVATAAGAGCLAKYWQKLLKDGNTSSQMSSGNSSNGELGSLDHPFHQTEQRTKASGDIHAGEEEVLNGRDYVGSRFNVASISGFDCEKMDNLGNCQEYNGLSVSNLPLELSTTTSNDPQTFGHRSSVNVNVNDNMIDQLPCSSSRELNCFRPTMRKIGSLRHKQSYGRFIRPLSSLESCVLSHLYKDHVEMEEYFLHSFQSPSKSTMRRFVVNDGTRIVSRRVRDSFSVQVDMDASNFRKEPFIGKNRKAYGIPLLPKIQSLKTSEMIDINGGRRQSGASSASEMHNKKFLHAKDRMILFCLGISVGLISFMQNKREIDKLKELLRHTENLVQDLQEELEMKDSLTVKELSNENCESVGISENSFFGGKDQNLNPSAKSDDKELFKPNPEEDSDSLSKIEAELEAELQRLGLNTETSSTDKRFSDLHELDQEFTVDFSEGELRADMISELSPKLQRNQDASEFTSSGNYTVSPWELSVRLHEVIQSRLEARVRELETALENSERRLHHIEAKRTDSWKEFTHNEMLHSSSEESLTAQPLVMNLSGEALDAYNDAYSELMDMDDSEEETIDSPSTGDESKHSESQTTVNSHPFSVQNGKRNGSISLGRILVEEKMKNSYKMFGTMKGESNEIDGSEDESSDYDDEIEKQLIKQIVEKTRMGSPVVRNAQRWLFSMDKDDG</sequence>
<dbReference type="eggNOG" id="ENOG502QWTR">
    <property type="taxonomic scope" value="Eukaryota"/>
</dbReference>
<dbReference type="GO" id="GO:0008356">
    <property type="term" value="P:asymmetric cell division"/>
    <property type="evidence" value="ECO:0007669"/>
    <property type="project" value="InterPro"/>
</dbReference>
<reference evidence="3 4" key="3">
    <citation type="journal article" date="2010" name="BMC Genomics">
        <title>Transcriptome sequencing and comparative analysis of cucumber flowers with different sex types.</title>
        <authorList>
            <person name="Guo S."/>
            <person name="Zheng Y."/>
            <person name="Joung J.G."/>
            <person name="Liu S."/>
            <person name="Zhang Z."/>
            <person name="Crasta O.R."/>
            <person name="Sobral B.W."/>
            <person name="Xu Y."/>
            <person name="Huang S."/>
            <person name="Fei Z."/>
        </authorList>
    </citation>
    <scope>NUCLEOTIDE SEQUENCE [LARGE SCALE GENOMIC DNA]</scope>
    <source>
        <strain evidence="4">cv. 9930</strain>
    </source>
</reference>
<dbReference type="AlphaFoldDB" id="A0A0A0LPJ2"/>
<reference evidence="3 4" key="1">
    <citation type="journal article" date="2009" name="Nat. Genet.">
        <title>The genome of the cucumber, Cucumis sativus L.</title>
        <authorList>
            <person name="Huang S."/>
            <person name="Li R."/>
            <person name="Zhang Z."/>
            <person name="Li L."/>
            <person name="Gu X."/>
            <person name="Fan W."/>
            <person name="Lucas W.J."/>
            <person name="Wang X."/>
            <person name="Xie B."/>
            <person name="Ni P."/>
            <person name="Ren Y."/>
            <person name="Zhu H."/>
            <person name="Li J."/>
            <person name="Lin K."/>
            <person name="Jin W."/>
            <person name="Fei Z."/>
            <person name="Li G."/>
            <person name="Staub J."/>
            <person name="Kilian A."/>
            <person name="van der Vossen E.A."/>
            <person name="Wu Y."/>
            <person name="Guo J."/>
            <person name="He J."/>
            <person name="Jia Z."/>
            <person name="Ren Y."/>
            <person name="Tian G."/>
            <person name="Lu Y."/>
            <person name="Ruan J."/>
            <person name="Qian W."/>
            <person name="Wang M."/>
            <person name="Huang Q."/>
            <person name="Li B."/>
            <person name="Xuan Z."/>
            <person name="Cao J."/>
            <person name="Asan"/>
            <person name="Wu Z."/>
            <person name="Zhang J."/>
            <person name="Cai Q."/>
            <person name="Bai Y."/>
            <person name="Zhao B."/>
            <person name="Han Y."/>
            <person name="Li Y."/>
            <person name="Li X."/>
            <person name="Wang S."/>
            <person name="Shi Q."/>
            <person name="Liu S."/>
            <person name="Cho W.K."/>
            <person name="Kim J.Y."/>
            <person name="Xu Y."/>
            <person name="Heller-Uszynska K."/>
            <person name="Miao H."/>
            <person name="Cheng Z."/>
            <person name="Zhang S."/>
            <person name="Wu J."/>
            <person name="Yang Y."/>
            <person name="Kang H."/>
            <person name="Li M."/>
            <person name="Liang H."/>
            <person name="Ren X."/>
            <person name="Shi Z."/>
            <person name="Wen M."/>
            <person name="Jian M."/>
            <person name="Yang H."/>
            <person name="Zhang G."/>
            <person name="Yang Z."/>
            <person name="Chen R."/>
            <person name="Liu S."/>
            <person name="Li J."/>
            <person name="Ma L."/>
            <person name="Liu H."/>
            <person name="Zhou Y."/>
            <person name="Zhao J."/>
            <person name="Fang X."/>
            <person name="Li G."/>
            <person name="Fang L."/>
            <person name="Li Y."/>
            <person name="Liu D."/>
            <person name="Zheng H."/>
            <person name="Zhang Y."/>
            <person name="Qin N."/>
            <person name="Li Z."/>
            <person name="Yang G."/>
            <person name="Yang S."/>
            <person name="Bolund L."/>
            <person name="Kristiansen K."/>
            <person name="Zheng H."/>
            <person name="Li S."/>
            <person name="Zhang X."/>
            <person name="Yang H."/>
            <person name="Wang J."/>
            <person name="Sun R."/>
            <person name="Zhang B."/>
            <person name="Jiang S."/>
            <person name="Wang J."/>
            <person name="Du Y."/>
            <person name="Li S."/>
        </authorList>
    </citation>
    <scope>NUCLEOTIDE SEQUENCE [LARGE SCALE GENOMIC DNA]</scope>
    <source>
        <strain evidence="4">cv. 9930</strain>
    </source>
</reference>
<protein>
    <submittedName>
        <fullName evidence="3">Uncharacterized protein</fullName>
    </submittedName>
</protein>
<reference evidence="3 4" key="4">
    <citation type="journal article" date="2011" name="BMC Genomics">
        <title>RNA-Seq improves annotation of protein-coding genes in the cucumber genome.</title>
        <authorList>
            <person name="Li Z."/>
            <person name="Zhang Z."/>
            <person name="Yan P."/>
            <person name="Huang S."/>
            <person name="Fei Z."/>
            <person name="Lin K."/>
        </authorList>
    </citation>
    <scope>NUCLEOTIDE SEQUENCE [LARGE SCALE GENOMIC DNA]</scope>
    <source>
        <strain evidence="4">cv. 9930</strain>
    </source>
</reference>
<dbReference type="PANTHER" id="PTHR33476">
    <property type="entry name" value="EMB|CAB62613.1"/>
    <property type="match status" value="1"/>
</dbReference>
<dbReference type="STRING" id="3659.A0A0A0LPJ2"/>
<evidence type="ECO:0000256" key="2">
    <source>
        <dbReference type="SAM" id="MobiDB-lite"/>
    </source>
</evidence>
<name>A0A0A0LPJ2_CUCSA</name>
<feature type="compositionally biased region" description="Acidic residues" evidence="2">
    <location>
        <begin position="633"/>
        <end position="647"/>
    </location>
</feature>
<feature type="region of interest" description="Disordered" evidence="2">
    <location>
        <begin position="28"/>
        <end position="47"/>
    </location>
</feature>
<dbReference type="InterPro" id="IPR040348">
    <property type="entry name" value="POLAR-like"/>
</dbReference>
<proteinExistence type="predicted"/>
<feature type="coiled-coil region" evidence="1">
    <location>
        <begin position="489"/>
        <end position="516"/>
    </location>
</feature>
<evidence type="ECO:0000256" key="1">
    <source>
        <dbReference type="SAM" id="Coils"/>
    </source>
</evidence>
<feature type="region of interest" description="Disordered" evidence="2">
    <location>
        <begin position="365"/>
        <end position="400"/>
    </location>
</feature>
<feature type="compositionally biased region" description="Basic and acidic residues" evidence="2">
    <location>
        <begin position="382"/>
        <end position="400"/>
    </location>
</feature>
<dbReference type="KEGG" id="csv:101218206"/>
<dbReference type="OrthoDB" id="1701885at2759"/>
<organism evidence="3 4">
    <name type="scientific">Cucumis sativus</name>
    <name type="common">Cucumber</name>
    <dbReference type="NCBI Taxonomy" id="3659"/>
    <lineage>
        <taxon>Eukaryota</taxon>
        <taxon>Viridiplantae</taxon>
        <taxon>Streptophyta</taxon>
        <taxon>Embryophyta</taxon>
        <taxon>Tracheophyta</taxon>
        <taxon>Spermatophyta</taxon>
        <taxon>Magnoliopsida</taxon>
        <taxon>eudicotyledons</taxon>
        <taxon>Gunneridae</taxon>
        <taxon>Pentapetalae</taxon>
        <taxon>rosids</taxon>
        <taxon>fabids</taxon>
        <taxon>Cucurbitales</taxon>
        <taxon>Cucurbitaceae</taxon>
        <taxon>Benincaseae</taxon>
        <taxon>Cucumis</taxon>
    </lineage>
</organism>
<feature type="region of interest" description="Disordered" evidence="2">
    <location>
        <begin position="566"/>
        <end position="604"/>
    </location>
</feature>
<reference evidence="3 4" key="2">
    <citation type="journal article" date="2009" name="PLoS ONE">
        <title>An integrated genetic and cytogenetic map of the cucumber genome.</title>
        <authorList>
            <person name="Ren Y."/>
            <person name="Zhang Z."/>
            <person name="Liu J."/>
            <person name="Staub J.E."/>
            <person name="Han Y."/>
            <person name="Cheng Z."/>
            <person name="Li X."/>
            <person name="Lu J."/>
            <person name="Miao H."/>
            <person name="Kang H."/>
            <person name="Xie B."/>
            <person name="Gu X."/>
            <person name="Wang X."/>
            <person name="Du Y."/>
            <person name="Jin W."/>
            <person name="Huang S."/>
        </authorList>
    </citation>
    <scope>NUCLEOTIDE SEQUENCE [LARGE SCALE GENOMIC DNA]</scope>
    <source>
        <strain evidence="4">cv. 9930</strain>
    </source>
</reference>
<keyword evidence="1" id="KW-0175">Coiled coil</keyword>
<feature type="compositionally biased region" description="Low complexity" evidence="2">
    <location>
        <begin position="28"/>
        <end position="45"/>
    </location>
</feature>
<dbReference type="EMBL" id="CM002922">
    <property type="protein sequence ID" value="KGN63728.1"/>
    <property type="molecule type" value="Genomic_DNA"/>
</dbReference>
<keyword evidence="4" id="KW-1185">Reference proteome</keyword>
<feature type="compositionally biased region" description="Polar residues" evidence="2">
    <location>
        <begin position="587"/>
        <end position="604"/>
    </location>
</feature>
<gene>
    <name evidence="3" type="ORF">Csa_1G013760</name>
</gene>